<name>A0A0W4ZEB1_PNEC8</name>
<evidence type="ECO:0008006" key="3">
    <source>
        <dbReference type="Google" id="ProtNLM"/>
    </source>
</evidence>
<reference evidence="2" key="1">
    <citation type="journal article" date="2016" name="Nat. Commun.">
        <title>Genome analysis of three Pneumocystis species reveals adaptation mechanisms to life exclusively in mammalian hosts.</title>
        <authorList>
            <person name="Ma L."/>
            <person name="Chen Z."/>
            <person name="Huang D.W."/>
            <person name="Kutty G."/>
            <person name="Ishihara M."/>
            <person name="Wang H."/>
            <person name="Abouelleil A."/>
            <person name="Bishop L."/>
            <person name="Davey E."/>
            <person name="Deng R."/>
            <person name="Deng X."/>
            <person name="Fan L."/>
            <person name="Fantoni G."/>
            <person name="Fitzgerald M."/>
            <person name="Gogineni E."/>
            <person name="Goldberg J.M."/>
            <person name="Handley G."/>
            <person name="Hu X."/>
            <person name="Huber C."/>
            <person name="Jiao X."/>
            <person name="Jones K."/>
            <person name="Levin J.Z."/>
            <person name="Liu Y."/>
            <person name="Macdonald P."/>
            <person name="Melnikov A."/>
            <person name="Raley C."/>
            <person name="Sassi M."/>
            <person name="Sherman B.T."/>
            <person name="Song X."/>
            <person name="Sykes S."/>
            <person name="Tran B."/>
            <person name="Walsh L."/>
            <person name="Xia Y."/>
            <person name="Yang J."/>
            <person name="Young S."/>
            <person name="Zeng Q."/>
            <person name="Zheng X."/>
            <person name="Stephens R."/>
            <person name="Nusbaum C."/>
            <person name="Birren B.W."/>
            <person name="Azadi P."/>
            <person name="Lempicki R.A."/>
            <person name="Cuomo C.A."/>
            <person name="Kovacs J.A."/>
        </authorList>
    </citation>
    <scope>NUCLEOTIDE SEQUENCE [LARGE SCALE GENOMIC DNA]</scope>
    <source>
        <strain evidence="2">B80</strain>
    </source>
</reference>
<dbReference type="GO" id="GO:0000742">
    <property type="term" value="P:karyogamy involved in conjugation with cellular fusion"/>
    <property type="evidence" value="ECO:0007669"/>
    <property type="project" value="EnsemblFungi"/>
</dbReference>
<dbReference type="Pfam" id="PF03645">
    <property type="entry name" value="Tctex-1"/>
    <property type="match status" value="1"/>
</dbReference>
<dbReference type="GO" id="GO:0045505">
    <property type="term" value="F:dynein intermediate chain binding"/>
    <property type="evidence" value="ECO:0007669"/>
    <property type="project" value="TreeGrafter"/>
</dbReference>
<evidence type="ECO:0000313" key="1">
    <source>
        <dbReference type="EMBL" id="KTW26713.1"/>
    </source>
</evidence>
<dbReference type="GO" id="GO:0110092">
    <property type="term" value="C:nucleus leading edge"/>
    <property type="evidence" value="ECO:0007669"/>
    <property type="project" value="EnsemblFungi"/>
</dbReference>
<accession>A0A0W4ZEB1</accession>
<dbReference type="AlphaFoldDB" id="A0A0W4ZEB1"/>
<organism evidence="1 2">
    <name type="scientific">Pneumocystis carinii (strain B80)</name>
    <name type="common">Rat pneumocystis pneumonia agent</name>
    <name type="synonym">Pneumocystis carinii f. sp. carinii</name>
    <dbReference type="NCBI Taxonomy" id="1408658"/>
    <lineage>
        <taxon>Eukaryota</taxon>
        <taxon>Fungi</taxon>
        <taxon>Dikarya</taxon>
        <taxon>Ascomycota</taxon>
        <taxon>Taphrinomycotina</taxon>
        <taxon>Pneumocystomycetes</taxon>
        <taxon>Pneumocystaceae</taxon>
        <taxon>Pneumocystis</taxon>
    </lineage>
</organism>
<dbReference type="Proteomes" id="UP000054454">
    <property type="component" value="Unassembled WGS sequence"/>
</dbReference>
<dbReference type="PANTHER" id="PTHR21255">
    <property type="entry name" value="T-COMPLEX-ASSOCIATED-TESTIS-EXPRESSED 1/ DYNEIN LIGHT CHAIN"/>
    <property type="match status" value="1"/>
</dbReference>
<dbReference type="GO" id="GO:0030989">
    <property type="term" value="P:dynein-driven meiotic oscillatory nuclear movement"/>
    <property type="evidence" value="ECO:0007669"/>
    <property type="project" value="EnsemblFungi"/>
</dbReference>
<dbReference type="InterPro" id="IPR005334">
    <property type="entry name" value="Tctex-1-like"/>
</dbReference>
<dbReference type="GO" id="GO:0044732">
    <property type="term" value="C:mitotic spindle pole body"/>
    <property type="evidence" value="ECO:0007669"/>
    <property type="project" value="EnsemblFungi"/>
</dbReference>
<dbReference type="GO" id="GO:0032117">
    <property type="term" value="C:horsetail-astral microtubule array"/>
    <property type="evidence" value="ECO:0007669"/>
    <property type="project" value="EnsemblFungi"/>
</dbReference>
<dbReference type="PANTHER" id="PTHR21255:SF4">
    <property type="entry name" value="DYNEIN LIGHT CHAIN TCTEX-TYPE"/>
    <property type="match status" value="1"/>
</dbReference>
<dbReference type="GO" id="GO:0051315">
    <property type="term" value="P:attachment of mitotic spindle microtubules to kinetochore"/>
    <property type="evidence" value="ECO:0007669"/>
    <property type="project" value="EnsemblFungi"/>
</dbReference>
<proteinExistence type="predicted"/>
<keyword evidence="2" id="KW-1185">Reference proteome</keyword>
<protein>
    <recommendedName>
        <fullName evidence="3">Topoisomerase I damage affected protein 2</fullName>
    </recommendedName>
</protein>
<dbReference type="VEuPathDB" id="FungiDB:T552_02719"/>
<dbReference type="CDD" id="cd21456">
    <property type="entry name" value="DLC-like_SpDlc1-like"/>
    <property type="match status" value="1"/>
</dbReference>
<gene>
    <name evidence="1" type="ORF">T552_02719</name>
</gene>
<dbReference type="EMBL" id="LFVZ01000012">
    <property type="protein sequence ID" value="KTW26713.1"/>
    <property type="molecule type" value="Genomic_DNA"/>
</dbReference>
<dbReference type="GO" id="GO:0044816">
    <property type="term" value="C:Nsk1-Dlc1 complex"/>
    <property type="evidence" value="ECO:0007669"/>
    <property type="project" value="EnsemblFungi"/>
</dbReference>
<comment type="caution">
    <text evidence="1">The sequence shown here is derived from an EMBL/GenBank/DDBJ whole genome shotgun (WGS) entry which is preliminary data.</text>
</comment>
<dbReference type="RefSeq" id="XP_018225048.1">
    <property type="nucleotide sequence ID" value="XM_018371249.1"/>
</dbReference>
<dbReference type="GO" id="GO:0035974">
    <property type="term" value="C:meiotic spindle pole body"/>
    <property type="evidence" value="ECO:0007669"/>
    <property type="project" value="EnsemblFungi"/>
</dbReference>
<sequence length="115" mass="13235">MMSMTSSNSPILYENLKELCESRLCSILGDASYTECQAETWNTEIIHSLLEGLKTYAPRYKWIVTSSIIEKSSNISLGIHSVQGAYWNNEKDGMLRYEWSNQYLRVVLGMSWIQV</sequence>
<dbReference type="InterPro" id="IPR038586">
    <property type="entry name" value="Tctex-1-like_sf"/>
</dbReference>
<dbReference type="Gene3D" id="3.30.1140.40">
    <property type="entry name" value="Tctex-1"/>
    <property type="match status" value="1"/>
</dbReference>
<evidence type="ECO:0000313" key="2">
    <source>
        <dbReference type="Proteomes" id="UP000054454"/>
    </source>
</evidence>
<dbReference type="OrthoDB" id="10059120at2759"/>
<dbReference type="GeneID" id="28937452"/>
<dbReference type="GO" id="GO:0005868">
    <property type="term" value="C:cytoplasmic dynein complex"/>
    <property type="evidence" value="ECO:0007669"/>
    <property type="project" value="TreeGrafter"/>
</dbReference>